<evidence type="ECO:0000256" key="6">
    <source>
        <dbReference type="ARBA" id="ARBA00023187"/>
    </source>
</evidence>
<evidence type="ECO:0000256" key="7">
    <source>
        <dbReference type="ARBA" id="ARBA00023242"/>
    </source>
</evidence>
<dbReference type="AlphaFoldDB" id="H3GNZ1"/>
<organism evidence="10 11">
    <name type="scientific">Phytophthora ramorum</name>
    <name type="common">Sudden oak death agent</name>
    <dbReference type="NCBI Taxonomy" id="164328"/>
    <lineage>
        <taxon>Eukaryota</taxon>
        <taxon>Sar</taxon>
        <taxon>Stramenopiles</taxon>
        <taxon>Oomycota</taxon>
        <taxon>Peronosporomycetes</taxon>
        <taxon>Peronosporales</taxon>
        <taxon>Peronosporaceae</taxon>
        <taxon>Phytophthora</taxon>
    </lineage>
</organism>
<feature type="region of interest" description="Disordered" evidence="8">
    <location>
        <begin position="1"/>
        <end position="44"/>
    </location>
</feature>
<proteinExistence type="inferred from homology"/>
<dbReference type="Pfam" id="PF08648">
    <property type="entry name" value="SNRNP27"/>
    <property type="match status" value="1"/>
</dbReference>
<dbReference type="Proteomes" id="UP000005238">
    <property type="component" value="Unassembled WGS sequence"/>
</dbReference>
<reference evidence="10" key="2">
    <citation type="submission" date="2015-06" db="UniProtKB">
        <authorList>
            <consortium name="EnsemblProtists"/>
        </authorList>
    </citation>
    <scope>IDENTIFICATION</scope>
    <source>
        <strain evidence="10">Pr102</strain>
    </source>
</reference>
<feature type="compositionally biased region" description="Basic and acidic residues" evidence="8">
    <location>
        <begin position="104"/>
        <end position="113"/>
    </location>
</feature>
<protein>
    <recommendedName>
        <fullName evidence="9">U4/U6.U5 small nuclear ribonucleoprotein 27kDa protein domain-containing protein</fullName>
    </recommendedName>
</protein>
<dbReference type="PANTHER" id="PTHR31077">
    <property type="entry name" value="U4/U6.U5 SMALL NUCLEAR RIBONUCLEOPROTEIN 27 KDA PROTEIN"/>
    <property type="match status" value="1"/>
</dbReference>
<dbReference type="GO" id="GO:0006397">
    <property type="term" value="P:mRNA processing"/>
    <property type="evidence" value="ECO:0007669"/>
    <property type="project" value="UniProtKB-KW"/>
</dbReference>
<evidence type="ECO:0000256" key="1">
    <source>
        <dbReference type="ARBA" id="ARBA00003632"/>
    </source>
</evidence>
<evidence type="ECO:0000259" key="9">
    <source>
        <dbReference type="Pfam" id="PF08648"/>
    </source>
</evidence>
<feature type="region of interest" description="Disordered" evidence="8">
    <location>
        <begin position="89"/>
        <end position="129"/>
    </location>
</feature>
<comment type="subcellular location">
    <subcellularLocation>
        <location evidence="2">Nucleus</location>
    </subcellularLocation>
</comment>
<keyword evidence="6" id="KW-0508">mRNA splicing</keyword>
<evidence type="ECO:0000256" key="5">
    <source>
        <dbReference type="ARBA" id="ARBA00022664"/>
    </source>
</evidence>
<reference evidence="11" key="1">
    <citation type="journal article" date="2006" name="Science">
        <title>Phytophthora genome sequences uncover evolutionary origins and mechanisms of pathogenesis.</title>
        <authorList>
            <person name="Tyler B.M."/>
            <person name="Tripathy S."/>
            <person name="Zhang X."/>
            <person name="Dehal P."/>
            <person name="Jiang R.H."/>
            <person name="Aerts A."/>
            <person name="Arredondo F.D."/>
            <person name="Baxter L."/>
            <person name="Bensasson D."/>
            <person name="Beynon J.L."/>
            <person name="Chapman J."/>
            <person name="Damasceno C.M."/>
            <person name="Dorrance A.E."/>
            <person name="Dou D."/>
            <person name="Dickerman A.W."/>
            <person name="Dubchak I.L."/>
            <person name="Garbelotto M."/>
            <person name="Gijzen M."/>
            <person name="Gordon S.G."/>
            <person name="Govers F."/>
            <person name="Grunwald N.J."/>
            <person name="Huang W."/>
            <person name="Ivors K.L."/>
            <person name="Jones R.W."/>
            <person name="Kamoun S."/>
            <person name="Krampis K."/>
            <person name="Lamour K.H."/>
            <person name="Lee M.K."/>
            <person name="McDonald W.H."/>
            <person name="Medina M."/>
            <person name="Meijer H.J."/>
            <person name="Nordberg E.K."/>
            <person name="Maclean D.J."/>
            <person name="Ospina-Giraldo M.D."/>
            <person name="Morris P.F."/>
            <person name="Phuntumart V."/>
            <person name="Putnam N.H."/>
            <person name="Rash S."/>
            <person name="Rose J.K."/>
            <person name="Sakihama Y."/>
            <person name="Salamov A.A."/>
            <person name="Savidor A."/>
            <person name="Scheuring C.F."/>
            <person name="Smith B.M."/>
            <person name="Sobral B.W."/>
            <person name="Terry A."/>
            <person name="Torto-Alalibo T.A."/>
            <person name="Win J."/>
            <person name="Xu Z."/>
            <person name="Zhang H."/>
            <person name="Grigoriev I.V."/>
            <person name="Rokhsar D.S."/>
            <person name="Boore J.L."/>
        </authorList>
    </citation>
    <scope>NUCLEOTIDE SEQUENCE [LARGE SCALE GENOMIC DNA]</scope>
    <source>
        <strain evidence="11">Pr102</strain>
    </source>
</reference>
<keyword evidence="7" id="KW-0539">Nucleus</keyword>
<evidence type="ECO:0000313" key="11">
    <source>
        <dbReference type="Proteomes" id="UP000005238"/>
    </source>
</evidence>
<dbReference type="VEuPathDB" id="FungiDB:KRP23_4235"/>
<dbReference type="HOGENOM" id="CLU_1953123_0_0_1"/>
<keyword evidence="11" id="KW-1185">Reference proteome</keyword>
<dbReference type="eggNOG" id="KOG3263">
    <property type="taxonomic scope" value="Eukaryota"/>
</dbReference>
<comment type="similarity">
    <text evidence="3">Belongs to the SNUT3 family.</text>
</comment>
<feature type="compositionally biased region" description="Low complexity" evidence="8">
    <location>
        <begin position="27"/>
        <end position="44"/>
    </location>
</feature>
<accession>H3GNZ1</accession>
<feature type="domain" description="U4/U6.U5 small nuclear ribonucleoprotein 27kDa protein" evidence="9">
    <location>
        <begin position="71"/>
        <end position="128"/>
    </location>
</feature>
<evidence type="ECO:0000256" key="2">
    <source>
        <dbReference type="ARBA" id="ARBA00004123"/>
    </source>
</evidence>
<dbReference type="PANTHER" id="PTHR31077:SF1">
    <property type="entry name" value="U4_U6.U5 SMALL NUCLEAR RIBONUCLEOPROTEIN 27 KDA PROTEIN"/>
    <property type="match status" value="1"/>
</dbReference>
<dbReference type="VEuPathDB" id="FungiDB:KRP22_2525"/>
<evidence type="ECO:0000256" key="4">
    <source>
        <dbReference type="ARBA" id="ARBA00011825"/>
    </source>
</evidence>
<dbReference type="InParanoid" id="H3GNZ1"/>
<keyword evidence="5" id="KW-0507">mRNA processing</keyword>
<evidence type="ECO:0000256" key="3">
    <source>
        <dbReference type="ARBA" id="ARBA00008218"/>
    </source>
</evidence>
<name>H3GNZ1_PHYRM</name>
<evidence type="ECO:0000256" key="8">
    <source>
        <dbReference type="SAM" id="MobiDB-lite"/>
    </source>
</evidence>
<dbReference type="InterPro" id="IPR013957">
    <property type="entry name" value="SNRNP27"/>
</dbReference>
<dbReference type="EnsemblProtists" id="Phyra78364">
    <property type="protein sequence ID" value="Phyra78364"/>
    <property type="gene ID" value="Phyra78364"/>
</dbReference>
<dbReference type="STRING" id="164328.H3GNZ1"/>
<feature type="compositionally biased region" description="Low complexity" evidence="8">
    <location>
        <begin position="1"/>
        <end position="13"/>
    </location>
</feature>
<dbReference type="GO" id="GO:0005634">
    <property type="term" value="C:nucleus"/>
    <property type="evidence" value="ECO:0007669"/>
    <property type="project" value="UniProtKB-SubCell"/>
</dbReference>
<sequence length="129" mass="14786">MSPSRSRSSSLDSLGRRRRRDTSTHGPPQQEQEQAPQSPSLLQPQVVERIRVKKDLEQPKQEVNALSHLSEEEQMKLLLGFGGFETTKGKEVEENHKTAAVGTARRETKRDYRQYMNRRGGFNRPLDKA</sequence>
<evidence type="ECO:0000313" key="10">
    <source>
        <dbReference type="EnsemblProtists" id="Phyra78364"/>
    </source>
</evidence>
<comment type="function">
    <text evidence="1">May play a role in mRNA splicing.</text>
</comment>
<dbReference type="EMBL" id="DS566028">
    <property type="status" value="NOT_ANNOTATED_CDS"/>
    <property type="molecule type" value="Genomic_DNA"/>
</dbReference>
<dbReference type="GO" id="GO:0008380">
    <property type="term" value="P:RNA splicing"/>
    <property type="evidence" value="ECO:0007669"/>
    <property type="project" value="UniProtKB-KW"/>
</dbReference>
<comment type="subunit">
    <text evidence="4">Part of a tri-snRNP complex.</text>
</comment>